<keyword evidence="1" id="KW-1133">Transmembrane helix</keyword>
<sequence>MLKFPLFGLWGNYFLDVVDGDILLSLGMSDSTYQLIDKSTDFISYIFMLILGLRWSIRKTIIILFSYRIIGQILYFITGNEIVFLYFQNFLEPLMMIYALILFKLKDENKAYLTYKKHIILVWAIVLVYKIWNEWYLHFANIDLSLFFFGFTGGK</sequence>
<feature type="transmembrane region" description="Helical" evidence="1">
    <location>
        <begin position="35"/>
        <end position="53"/>
    </location>
</feature>
<feature type="transmembrane region" description="Helical" evidence="1">
    <location>
        <begin position="83"/>
        <end position="103"/>
    </location>
</feature>
<evidence type="ECO:0000256" key="1">
    <source>
        <dbReference type="SAM" id="Phobius"/>
    </source>
</evidence>
<comment type="caution">
    <text evidence="2">The sequence shown here is derived from an EMBL/GenBank/DDBJ whole genome shotgun (WGS) entry which is preliminary data.</text>
</comment>
<dbReference type="EMBL" id="LBSJ01000042">
    <property type="protein sequence ID" value="KKQ13908.1"/>
    <property type="molecule type" value="Genomic_DNA"/>
</dbReference>
<feature type="transmembrane region" description="Helical" evidence="1">
    <location>
        <begin position="60"/>
        <end position="77"/>
    </location>
</feature>
<reference evidence="2 3" key="1">
    <citation type="journal article" date="2015" name="Nature">
        <title>rRNA introns, odd ribosomes, and small enigmatic genomes across a large radiation of phyla.</title>
        <authorList>
            <person name="Brown C.T."/>
            <person name="Hug L.A."/>
            <person name="Thomas B.C."/>
            <person name="Sharon I."/>
            <person name="Castelle C.J."/>
            <person name="Singh A."/>
            <person name="Wilkins M.J."/>
            <person name="Williams K.H."/>
            <person name="Banfield J.F."/>
        </authorList>
    </citation>
    <scope>NUCLEOTIDE SEQUENCE [LARGE SCALE GENOMIC DNA]</scope>
</reference>
<protein>
    <submittedName>
        <fullName evidence="2">Uncharacterized protein</fullName>
    </submittedName>
</protein>
<keyword evidence="1" id="KW-0472">Membrane</keyword>
<dbReference type="AlphaFoldDB" id="A0A0G0F3S5"/>
<evidence type="ECO:0000313" key="2">
    <source>
        <dbReference type="EMBL" id="KKQ13908.1"/>
    </source>
</evidence>
<keyword evidence="1" id="KW-0812">Transmembrane</keyword>
<evidence type="ECO:0000313" key="3">
    <source>
        <dbReference type="Proteomes" id="UP000034448"/>
    </source>
</evidence>
<accession>A0A0G0F3S5</accession>
<name>A0A0G0F3S5_9BACT</name>
<dbReference type="Proteomes" id="UP000034448">
    <property type="component" value="Unassembled WGS sequence"/>
</dbReference>
<organism evidence="2 3">
    <name type="scientific">Candidatus Daviesbacteria bacterium GW2011_GWA1_36_8</name>
    <dbReference type="NCBI Taxonomy" id="1618417"/>
    <lineage>
        <taxon>Bacteria</taxon>
        <taxon>Candidatus Daviesiibacteriota</taxon>
    </lineage>
</organism>
<proteinExistence type="predicted"/>
<feature type="transmembrane region" description="Helical" evidence="1">
    <location>
        <begin position="115"/>
        <end position="132"/>
    </location>
</feature>
<gene>
    <name evidence="2" type="ORF">US28_C0042G0007</name>
</gene>